<dbReference type="Proteomes" id="UP000182227">
    <property type="component" value="Unassembled WGS sequence"/>
</dbReference>
<organism evidence="2 3">
    <name type="scientific">Mycolicibacterium conceptionense</name>
    <dbReference type="NCBI Taxonomy" id="451644"/>
    <lineage>
        <taxon>Bacteria</taxon>
        <taxon>Bacillati</taxon>
        <taxon>Actinomycetota</taxon>
        <taxon>Actinomycetes</taxon>
        <taxon>Mycobacteriales</taxon>
        <taxon>Mycobacteriaceae</taxon>
        <taxon>Mycolicibacterium</taxon>
    </lineage>
</organism>
<dbReference type="EMBL" id="CTEF01000003">
    <property type="protein sequence ID" value="CQD17944.1"/>
    <property type="molecule type" value="Genomic_DNA"/>
</dbReference>
<dbReference type="AlphaFoldDB" id="A0A0U1DMW4"/>
<accession>A0A0U1DMW4</accession>
<gene>
    <name evidence="2" type="ORF">BN970_03903</name>
</gene>
<evidence type="ECO:0000313" key="2">
    <source>
        <dbReference type="EMBL" id="CQD17944.1"/>
    </source>
</evidence>
<feature type="region of interest" description="Disordered" evidence="1">
    <location>
        <begin position="82"/>
        <end position="103"/>
    </location>
</feature>
<proteinExistence type="predicted"/>
<sequence>MMICVAFIGGGGVVSVVSVLCGAGGGLTVQPLNRSAGTETSAPIIRWARRMGVGTLLRVTSPCGRHCRAPALTVHRLHSYSRHQNRSKSFKVQPRRHWLQNYP</sequence>
<evidence type="ECO:0000256" key="1">
    <source>
        <dbReference type="SAM" id="MobiDB-lite"/>
    </source>
</evidence>
<protein>
    <submittedName>
        <fullName evidence="2">Uncharacterized protein</fullName>
    </submittedName>
</protein>
<name>A0A0U1DMW4_9MYCO</name>
<evidence type="ECO:0000313" key="3">
    <source>
        <dbReference type="Proteomes" id="UP000182227"/>
    </source>
</evidence>
<reference evidence="2 3" key="1">
    <citation type="submission" date="2015-03" db="EMBL/GenBank/DDBJ databases">
        <authorList>
            <person name="Murphy D."/>
        </authorList>
    </citation>
    <scope>NUCLEOTIDE SEQUENCE [LARGE SCALE GENOMIC DNA]</scope>
    <source>
        <strain evidence="2 3">D16</strain>
    </source>
</reference>